<evidence type="ECO:0000256" key="1">
    <source>
        <dbReference type="SAM" id="MobiDB-lite"/>
    </source>
</evidence>
<dbReference type="Proteomes" id="UP000541610">
    <property type="component" value="Unassembled WGS sequence"/>
</dbReference>
<evidence type="ECO:0000313" key="2">
    <source>
        <dbReference type="EMBL" id="KAF4697596.1"/>
    </source>
</evidence>
<dbReference type="EMBL" id="JABANP010000002">
    <property type="protein sequence ID" value="KAF4697596.1"/>
    <property type="molecule type" value="Genomic_DNA"/>
</dbReference>
<feature type="compositionally biased region" description="Basic and acidic residues" evidence="1">
    <location>
        <begin position="15"/>
        <end position="24"/>
    </location>
</feature>
<accession>A0A7J6PPD2</accession>
<name>A0A7J6PPD2_PEROL</name>
<proteinExistence type="predicted"/>
<evidence type="ECO:0000313" key="3">
    <source>
        <dbReference type="Proteomes" id="UP000541610"/>
    </source>
</evidence>
<dbReference type="OrthoDB" id="437877at2759"/>
<gene>
    <name evidence="2" type="ORF">FOZ60_004492</name>
</gene>
<feature type="region of interest" description="Disordered" evidence="1">
    <location>
        <begin position="15"/>
        <end position="38"/>
    </location>
</feature>
<comment type="caution">
    <text evidence="2">The sequence shown here is derived from an EMBL/GenBank/DDBJ whole genome shotgun (WGS) entry which is preliminary data.</text>
</comment>
<reference evidence="2 3" key="1">
    <citation type="submission" date="2020-04" db="EMBL/GenBank/DDBJ databases">
        <title>Perkinsus olseni comparative genomics.</title>
        <authorList>
            <person name="Bogema D.R."/>
        </authorList>
    </citation>
    <scope>NUCLEOTIDE SEQUENCE [LARGE SCALE GENOMIC DNA]</scope>
    <source>
        <strain evidence="2">00978-12</strain>
    </source>
</reference>
<dbReference type="AlphaFoldDB" id="A0A7J6PPD2"/>
<dbReference type="Gene3D" id="3.30.2130.30">
    <property type="match status" value="1"/>
</dbReference>
<sequence length="667" mass="74696">MSLVGARRVHLKEVSKDGVEEARAPVKNAEPVGEAEDHDLTAEEIAANCARALASLRGRRESERLEREAWETLRKRGLKLRESGNEASMMKEADATKAPLKQRRLKKRRECAVCSNSSGISFVDVVYCECYLQKSSTIERYRVKCIPPRRERQRQAPLNEAWLLGEVVAVRVTGRKIDTMEYALALATAAPEYAAAVANWWSELSPRWKKEIYDWPPGRLPTGVNPYLPVRNFVVSTAAGLERSLLRELEEIFSTISVPPEHPAFAEPPPPPSLSIVRGGVECTVTSQVPGSISCPDRYIWSSVLSSRVADGVRVRMRPKQQCSWEKHLNFLLRDVKWGEFIPLEAPVPEIVVKSVNSRLYHPKHIARFVEEELVNKREFITASRNSRNFDDATEAEIGSSGMDSSGIYAPRILVNVVDNSFEMCAEASGSPIRTYFPNEAPRGVVPPHAAAACLQESPLMQLLEEGEECTLWDPFLHSTSLCLEAAAITMGVPPGSPAMDYPFTQYPTHDHMEYSRLVDDIDVTQHKFMSNLTILGTSTNCELIAKALRDVESFKAALPRRVVAETEAPLVQTSKYGTVAEFLADTPTPARREGRVHDDSLPMPKLLIQRRGWQDAGLDPPHNCMILTHIPRGGRKEETNRVGVRDSELWNWPWKPPLYSGPFECV</sequence>
<protein>
    <submittedName>
        <fullName evidence="2">Uncharacterized protein</fullName>
    </submittedName>
</protein>
<organism evidence="2 3">
    <name type="scientific">Perkinsus olseni</name>
    <name type="common">Perkinsus atlanticus</name>
    <dbReference type="NCBI Taxonomy" id="32597"/>
    <lineage>
        <taxon>Eukaryota</taxon>
        <taxon>Sar</taxon>
        <taxon>Alveolata</taxon>
        <taxon>Perkinsozoa</taxon>
        <taxon>Perkinsea</taxon>
        <taxon>Perkinsida</taxon>
        <taxon>Perkinsidae</taxon>
        <taxon>Perkinsus</taxon>
    </lineage>
</organism>